<dbReference type="Gene3D" id="4.10.510.10">
    <property type="entry name" value="Pyruvoyl-Dependent Histidine Decarboxylas, subunit A"/>
    <property type="match status" value="1"/>
</dbReference>
<dbReference type="InterPro" id="IPR016104">
    <property type="entry name" value="Pyr-dep_his/arg-deCO2ase"/>
</dbReference>
<name>A0A7J4XGH0_9BACE</name>
<evidence type="ECO:0000256" key="9">
    <source>
        <dbReference type="PIRSR" id="PIRSR001341-5"/>
    </source>
</evidence>
<gene>
    <name evidence="10" type="ORF">F3F73_14840</name>
</gene>
<comment type="subunit">
    <text evidence="6">The proenzyme is a hexamer of identical pi chains; each pi chain monomer is cleaved to form a small (or beta) chain and a large (or alpha) chain by non-hydrolytic self-catalysis.</text>
</comment>
<protein>
    <recommendedName>
        <fullName evidence="6">Histidine decarboxylase proenzyme</fullName>
    </recommendedName>
</protein>
<evidence type="ECO:0000256" key="4">
    <source>
        <dbReference type="ARBA" id="ARBA00023317"/>
    </source>
</evidence>
<evidence type="ECO:0000256" key="3">
    <source>
        <dbReference type="ARBA" id="ARBA00023239"/>
    </source>
</evidence>
<organism evidence="10 11">
    <name type="scientific">Bacteroides salyersiae</name>
    <dbReference type="NCBI Taxonomy" id="291644"/>
    <lineage>
        <taxon>Bacteria</taxon>
        <taxon>Pseudomonadati</taxon>
        <taxon>Bacteroidota</taxon>
        <taxon>Bacteroidia</taxon>
        <taxon>Bacteroidales</taxon>
        <taxon>Bacteroidaceae</taxon>
        <taxon>Bacteroides</taxon>
    </lineage>
</organism>
<dbReference type="InterPro" id="IPR016106">
    <property type="entry name" value="Pyr-dep_his-deCO2ase_N"/>
</dbReference>
<dbReference type="GeneID" id="93117909"/>
<reference evidence="10 11" key="1">
    <citation type="journal article" date="2019" name="Nat. Med.">
        <title>A library of human gut bacterial isolates paired with longitudinal multiomics data enables mechanistic microbiome research.</title>
        <authorList>
            <person name="Poyet M."/>
            <person name="Groussin M."/>
            <person name="Gibbons S.M."/>
            <person name="Avila-Pacheco J."/>
            <person name="Jiang X."/>
            <person name="Kearney S.M."/>
            <person name="Perrotta A.R."/>
            <person name="Berdy B."/>
            <person name="Zhao S."/>
            <person name="Lieberman T.D."/>
            <person name="Swanson P.K."/>
            <person name="Smith M."/>
            <person name="Roesemann S."/>
            <person name="Alexander J.E."/>
            <person name="Rich S.A."/>
            <person name="Livny J."/>
            <person name="Vlamakis H."/>
            <person name="Clish C."/>
            <person name="Bullock K."/>
            <person name="Deik A."/>
            <person name="Scott J."/>
            <person name="Pierce K.A."/>
            <person name="Xavier R.J."/>
            <person name="Alm E.J."/>
        </authorList>
    </citation>
    <scope>NUCLEOTIDE SEQUENCE [LARGE SCALE GENOMIC DNA]</scope>
    <source>
        <strain evidence="10 11">BIOML-A10</strain>
    </source>
</reference>
<dbReference type="Proteomes" id="UP000422221">
    <property type="component" value="Unassembled WGS sequence"/>
</dbReference>
<keyword evidence="4 6" id="KW-0670">Pyruvate</keyword>
<proteinExistence type="predicted"/>
<feature type="active site" description="Proton donor" evidence="7">
    <location>
        <position position="194"/>
    </location>
</feature>
<evidence type="ECO:0000256" key="2">
    <source>
        <dbReference type="ARBA" id="ARBA00022793"/>
    </source>
</evidence>
<sequence length="299" mass="32663">MKDLIAGIKYDASKVISRAIGPSKEFCMGYMNPGMPDGGGYISTMKLSVGTVDIKGLDVVTESILAYDRCGRSDAYFGQVNMLNTSSAFCGLNGAIWGLDLAVHEDIVSGKAVPMYMQPQVSGKEIPVYNVRPLLDATERLFGKEKQQRFPPMPGAHIVCAGQDVSARGPLWVWACIGVAVPKNRDVAACLFVEDADTYGNDSTTESEMIGYLEGTLRKVTNSIALYGKDQEVEYECIYAGYKYVFVESDQVGCALVTVPAVYLAQNVLPEGMDAFSLHGLPLVEWEKKLDLKELTFME</sequence>
<dbReference type="InterPro" id="IPR016105">
    <property type="entry name" value="Pyr-dep_his/arg-deCO2ase_sand"/>
</dbReference>
<comment type="cofactor">
    <cofactor evidence="1 6">
        <name>pyruvate</name>
        <dbReference type="ChEBI" id="CHEBI:15361"/>
    </cofactor>
</comment>
<dbReference type="GO" id="GO:0006547">
    <property type="term" value="P:L-histidine metabolic process"/>
    <property type="evidence" value="ECO:0007669"/>
    <property type="project" value="UniProtKB-UniRule"/>
</dbReference>
<keyword evidence="3 6" id="KW-0456">Lyase</keyword>
<dbReference type="InterPro" id="IPR003427">
    <property type="entry name" value="His_de-COase_proenz"/>
</dbReference>
<keyword evidence="2 6" id="KW-0210">Decarboxylase</keyword>
<evidence type="ECO:0000256" key="6">
    <source>
        <dbReference type="PIRNR" id="PIRNR001341"/>
    </source>
</evidence>
<evidence type="ECO:0000313" key="11">
    <source>
        <dbReference type="Proteomes" id="UP000422221"/>
    </source>
</evidence>
<feature type="binding site" evidence="8">
    <location>
        <position position="87"/>
    </location>
    <ligand>
        <name>substrate</name>
    </ligand>
</feature>
<evidence type="ECO:0000256" key="8">
    <source>
        <dbReference type="PIRSR" id="PIRSR001341-2"/>
    </source>
</evidence>
<dbReference type="GO" id="GO:0004398">
    <property type="term" value="F:histidine decarboxylase activity"/>
    <property type="evidence" value="ECO:0007669"/>
    <property type="project" value="UniProtKB-UniRule"/>
</dbReference>
<evidence type="ECO:0000256" key="1">
    <source>
        <dbReference type="ARBA" id="ARBA00001928"/>
    </source>
</evidence>
<evidence type="ECO:0000256" key="5">
    <source>
        <dbReference type="ARBA" id="ARBA00047889"/>
    </source>
</evidence>
<dbReference type="AlphaFoldDB" id="A0A7J4XGH0"/>
<dbReference type="Gene3D" id="3.50.20.10">
    <property type="entry name" value="Pyruvoyl-Dependent Histidine Decarboxylase, subunit B"/>
    <property type="match status" value="1"/>
</dbReference>
<evidence type="ECO:0000313" key="10">
    <source>
        <dbReference type="EMBL" id="KAA3762367.1"/>
    </source>
</evidence>
<dbReference type="PIRSF" id="PIRSF001341">
    <property type="entry name" value="His_decarboxylas"/>
    <property type="match status" value="1"/>
</dbReference>
<dbReference type="SUPFAM" id="SSF56271">
    <property type="entry name" value="Pyruvoyl-dependent histidine and arginine decarboxylases"/>
    <property type="match status" value="1"/>
</dbReference>
<evidence type="ECO:0000256" key="7">
    <source>
        <dbReference type="PIRSR" id="PIRSR001341-1"/>
    </source>
</evidence>
<comment type="caution">
    <text evidence="10">The sequence shown here is derived from an EMBL/GenBank/DDBJ whole genome shotgun (WGS) entry which is preliminary data.</text>
</comment>
<comment type="catalytic activity">
    <reaction evidence="5">
        <text>L-histidine + H(+) = histamine + CO2</text>
        <dbReference type="Rhea" id="RHEA:20840"/>
        <dbReference type="ChEBI" id="CHEBI:15378"/>
        <dbReference type="ChEBI" id="CHEBI:16526"/>
        <dbReference type="ChEBI" id="CHEBI:57595"/>
        <dbReference type="ChEBI" id="CHEBI:58432"/>
        <dbReference type="EC" id="4.1.1.22"/>
    </reaction>
</comment>
<dbReference type="SFLD" id="SFLDS00055">
    <property type="entry name" value="Pyruvoyl-Dependent_Histidine/A"/>
    <property type="match status" value="1"/>
</dbReference>
<feature type="chain" id="PRO_5036528696" description="Histidine decarboxylase beta chain" evidence="9">
    <location>
        <begin position="1"/>
        <end position="87"/>
    </location>
</feature>
<dbReference type="RefSeq" id="WP_005930334.1">
    <property type="nucleotide sequence ID" value="NZ_CABKSE010000002.1"/>
</dbReference>
<accession>A0A7J4XGH0</accession>
<keyword evidence="6" id="KW-0865">Zymogen</keyword>
<dbReference type="EMBL" id="VWMK01000015">
    <property type="protein sequence ID" value="KAA3762367.1"/>
    <property type="molecule type" value="Genomic_DNA"/>
</dbReference>
<feature type="binding site" evidence="8">
    <location>
        <position position="68"/>
    </location>
    <ligand>
        <name>substrate</name>
    </ligand>
</feature>
<dbReference type="Pfam" id="PF02329">
    <property type="entry name" value="HDC"/>
    <property type="match status" value="1"/>
</dbReference>